<accession>A0ABT4H707</accession>
<comment type="caution">
    <text evidence="1">The sequence shown here is derived from an EMBL/GenBank/DDBJ whole genome shotgun (WGS) entry which is preliminary data.</text>
</comment>
<protein>
    <submittedName>
        <fullName evidence="1">DUF3168 domain-containing protein</fullName>
    </submittedName>
</protein>
<name>A0ABT4H707_PAEAL</name>
<evidence type="ECO:0000313" key="1">
    <source>
        <dbReference type="EMBL" id="MCY9764763.1"/>
    </source>
</evidence>
<gene>
    <name evidence="1" type="ORF">M5X12_30175</name>
</gene>
<dbReference type="RefSeq" id="WP_268641247.1">
    <property type="nucleotide sequence ID" value="NZ_JAMDNP010000117.1"/>
</dbReference>
<proteinExistence type="predicted"/>
<dbReference type="Gene3D" id="3.30.2000.30">
    <property type="match status" value="1"/>
</dbReference>
<reference evidence="1 2" key="1">
    <citation type="submission" date="2022-05" db="EMBL/GenBank/DDBJ databases">
        <title>Genome Sequencing of Bee-Associated Microbes.</title>
        <authorList>
            <person name="Dunlap C."/>
        </authorList>
    </citation>
    <scope>NUCLEOTIDE SEQUENCE [LARGE SCALE GENOMIC DNA]</scope>
    <source>
        <strain evidence="1 2">NRRL B-04010</strain>
    </source>
</reference>
<dbReference type="InterPro" id="IPR021508">
    <property type="entry name" value="Gp17-like"/>
</dbReference>
<evidence type="ECO:0000313" key="2">
    <source>
        <dbReference type="Proteomes" id="UP001527181"/>
    </source>
</evidence>
<sequence>RSGTAYDSGISKRGEGWVINLKPKVLQALRNNAALVSILGGAKVWPEVVPENPKKPITVPYLTFFELTNFDGNYAEDQATTSEIHYQVDVWSGSDTGPATIEVNRTMEQLGFVRTGAIDRYEKETKTYHKVLRYKTITRSDF</sequence>
<dbReference type="Pfam" id="PF11367">
    <property type="entry name" value="Tail_completion_gp17"/>
    <property type="match status" value="1"/>
</dbReference>
<dbReference type="EMBL" id="JAMDNP010000117">
    <property type="protein sequence ID" value="MCY9764763.1"/>
    <property type="molecule type" value="Genomic_DNA"/>
</dbReference>
<dbReference type="InterPro" id="IPR053745">
    <property type="entry name" value="Viral_Tail_Comp_sf"/>
</dbReference>
<dbReference type="Proteomes" id="UP001527181">
    <property type="component" value="Unassembled WGS sequence"/>
</dbReference>
<feature type="non-terminal residue" evidence="1">
    <location>
        <position position="1"/>
    </location>
</feature>
<organism evidence="1 2">
    <name type="scientific">Paenibacillus alvei</name>
    <name type="common">Bacillus alvei</name>
    <dbReference type="NCBI Taxonomy" id="44250"/>
    <lineage>
        <taxon>Bacteria</taxon>
        <taxon>Bacillati</taxon>
        <taxon>Bacillota</taxon>
        <taxon>Bacilli</taxon>
        <taxon>Bacillales</taxon>
        <taxon>Paenibacillaceae</taxon>
        <taxon>Paenibacillus</taxon>
    </lineage>
</organism>
<keyword evidence="2" id="KW-1185">Reference proteome</keyword>